<feature type="transmembrane region" description="Helical" evidence="5">
    <location>
        <begin position="202"/>
        <end position="224"/>
    </location>
</feature>
<evidence type="ECO:0000256" key="1">
    <source>
        <dbReference type="ARBA" id="ARBA00004141"/>
    </source>
</evidence>
<dbReference type="AlphaFoldDB" id="T0RJV9"/>
<dbReference type="OrthoDB" id="3639251at2759"/>
<feature type="transmembrane region" description="Helical" evidence="5">
    <location>
        <begin position="44"/>
        <end position="62"/>
    </location>
</feature>
<feature type="transmembrane region" description="Helical" evidence="5">
    <location>
        <begin position="332"/>
        <end position="350"/>
    </location>
</feature>
<dbReference type="Proteomes" id="UP000030762">
    <property type="component" value="Unassembled WGS sequence"/>
</dbReference>
<evidence type="ECO:0000313" key="8">
    <source>
        <dbReference type="Proteomes" id="UP000030762"/>
    </source>
</evidence>
<dbReference type="VEuPathDB" id="FungiDB:SDRG_12054"/>
<dbReference type="PANTHER" id="PTHR43184:SF12">
    <property type="entry name" value="SUGAR PHOSPHATE EXCHANGER 3"/>
    <property type="match status" value="1"/>
</dbReference>
<evidence type="ECO:0000313" key="7">
    <source>
        <dbReference type="EMBL" id="EQC30202.1"/>
    </source>
</evidence>
<feature type="transmembrane region" description="Helical" evidence="5">
    <location>
        <begin position="299"/>
        <end position="320"/>
    </location>
</feature>
<sequence>MTTEAITSALICALVVAGTLLDAEGSRESNRLHSRAYRWQRLGNWLPLGIAYAAFYMARYNIAAGNVAAIRAQLHLTTTDMGWVISAGSWTYALSAPFTGHVTDRIGGQRGIVLACAGAGACNLLLGLAFSRGGVSEAAFCILFALNQGFQGFGTAAVVKINARWYGPSERGLFSGIFNMLVVSGYYLALGSGDSIVATLGWPYLFYIPSLLLGAMGLVSVFWIRNGPPTSERLPSRPSTRPLCDTSHSGVLCLLQSPTVWGYLGAIFCLSWARDGLLNWMYSYFDAVRVLPLSPSDHALLGGAWTLGGFVGGVLCGWISDHLFRGQRMPPIVLFSVMQAVVVCSMYMAAPSVSMSVLALLLFVASVFLLGSYTMLSYTIPTDLPVEIAASAGGLFTTAAYMATGLSGVAMGAVVSDYGYRFWVASLVLASISSGLCTYVGAQYAKSHVGTMVHETECTPLQTARVDLRRASLVNTQADFFAVVMDIKDDKDAQETT</sequence>
<dbReference type="InterPro" id="IPR011701">
    <property type="entry name" value="MFS"/>
</dbReference>
<feature type="transmembrane region" description="Helical" evidence="5">
    <location>
        <begin position="171"/>
        <end position="190"/>
    </location>
</feature>
<proteinExistence type="predicted"/>
<dbReference type="EMBL" id="JH767177">
    <property type="protein sequence ID" value="EQC30202.1"/>
    <property type="molecule type" value="Genomic_DNA"/>
</dbReference>
<reference evidence="7 8" key="1">
    <citation type="submission" date="2012-04" db="EMBL/GenBank/DDBJ databases">
        <title>The Genome Sequence of Saprolegnia declina VS20.</title>
        <authorList>
            <consortium name="The Broad Institute Genome Sequencing Platform"/>
            <person name="Russ C."/>
            <person name="Nusbaum C."/>
            <person name="Tyler B."/>
            <person name="van West P."/>
            <person name="Dieguez-Uribeondo J."/>
            <person name="de Bruijn I."/>
            <person name="Tripathy S."/>
            <person name="Jiang R."/>
            <person name="Young S.K."/>
            <person name="Zeng Q."/>
            <person name="Gargeya S."/>
            <person name="Fitzgerald M."/>
            <person name="Haas B."/>
            <person name="Abouelleil A."/>
            <person name="Alvarado L."/>
            <person name="Arachchi H.M."/>
            <person name="Berlin A."/>
            <person name="Chapman S.B."/>
            <person name="Goldberg J."/>
            <person name="Griggs A."/>
            <person name="Gujja S."/>
            <person name="Hansen M."/>
            <person name="Howarth C."/>
            <person name="Imamovic A."/>
            <person name="Larimer J."/>
            <person name="McCowen C."/>
            <person name="Montmayeur A."/>
            <person name="Murphy C."/>
            <person name="Neiman D."/>
            <person name="Pearson M."/>
            <person name="Priest M."/>
            <person name="Roberts A."/>
            <person name="Saif S."/>
            <person name="Shea T."/>
            <person name="Sisk P."/>
            <person name="Sykes S."/>
            <person name="Wortman J."/>
            <person name="Nusbaum C."/>
            <person name="Birren B."/>
        </authorList>
    </citation>
    <scope>NUCLEOTIDE SEQUENCE [LARGE SCALE GENOMIC DNA]</scope>
    <source>
        <strain evidence="7 8">VS20</strain>
    </source>
</reference>
<dbReference type="GeneID" id="19952781"/>
<keyword evidence="2 5" id="KW-0812">Transmembrane</keyword>
<protein>
    <recommendedName>
        <fullName evidence="6">Major facilitator superfamily (MFS) profile domain-containing protein</fullName>
    </recommendedName>
</protein>
<keyword evidence="3 5" id="KW-1133">Transmembrane helix</keyword>
<dbReference type="Gene3D" id="1.20.1250.20">
    <property type="entry name" value="MFS general substrate transporter like domains"/>
    <property type="match status" value="2"/>
</dbReference>
<dbReference type="GO" id="GO:0005789">
    <property type="term" value="C:endoplasmic reticulum membrane"/>
    <property type="evidence" value="ECO:0007669"/>
    <property type="project" value="TreeGrafter"/>
</dbReference>
<feature type="transmembrane region" description="Helical" evidence="5">
    <location>
        <begin position="420"/>
        <end position="442"/>
    </location>
</feature>
<accession>T0RJV9</accession>
<evidence type="ECO:0000259" key="6">
    <source>
        <dbReference type="PROSITE" id="PS50850"/>
    </source>
</evidence>
<evidence type="ECO:0000256" key="5">
    <source>
        <dbReference type="SAM" id="Phobius"/>
    </source>
</evidence>
<evidence type="ECO:0000256" key="3">
    <source>
        <dbReference type="ARBA" id="ARBA00022989"/>
    </source>
</evidence>
<gene>
    <name evidence="7" type="ORF">SDRG_12054</name>
</gene>
<keyword evidence="8" id="KW-1185">Reference proteome</keyword>
<dbReference type="GO" id="GO:0022857">
    <property type="term" value="F:transmembrane transporter activity"/>
    <property type="evidence" value="ECO:0007669"/>
    <property type="project" value="InterPro"/>
</dbReference>
<dbReference type="eggNOG" id="KOG2533">
    <property type="taxonomic scope" value="Eukaryota"/>
</dbReference>
<feature type="transmembrane region" description="Helical" evidence="5">
    <location>
        <begin position="6"/>
        <end position="23"/>
    </location>
</feature>
<dbReference type="PANTHER" id="PTHR43184">
    <property type="entry name" value="MAJOR FACILITATOR SUPERFAMILY TRANSPORTER 16, ISOFORM B"/>
    <property type="match status" value="1"/>
</dbReference>
<feature type="transmembrane region" description="Helical" evidence="5">
    <location>
        <begin position="112"/>
        <end position="131"/>
    </location>
</feature>
<dbReference type="RefSeq" id="XP_008616334.1">
    <property type="nucleotide sequence ID" value="XM_008618112.1"/>
</dbReference>
<dbReference type="PROSITE" id="PS50850">
    <property type="entry name" value="MFS"/>
    <property type="match status" value="1"/>
</dbReference>
<keyword evidence="4 5" id="KW-0472">Membrane</keyword>
<feature type="domain" description="Major facilitator superfamily (MFS) profile" evidence="6">
    <location>
        <begin position="44"/>
        <end position="445"/>
    </location>
</feature>
<feature type="transmembrane region" description="Helical" evidence="5">
    <location>
        <begin position="251"/>
        <end position="273"/>
    </location>
</feature>
<dbReference type="InterPro" id="IPR020846">
    <property type="entry name" value="MFS_dom"/>
</dbReference>
<dbReference type="InterPro" id="IPR036259">
    <property type="entry name" value="MFS_trans_sf"/>
</dbReference>
<evidence type="ECO:0000256" key="2">
    <source>
        <dbReference type="ARBA" id="ARBA00022692"/>
    </source>
</evidence>
<dbReference type="OMA" id="AYMATGL"/>
<name>T0RJV9_SAPDV</name>
<feature type="transmembrane region" description="Helical" evidence="5">
    <location>
        <begin position="356"/>
        <end position="376"/>
    </location>
</feature>
<comment type="subcellular location">
    <subcellularLocation>
        <location evidence="1">Membrane</location>
        <topology evidence="1">Multi-pass membrane protein</topology>
    </subcellularLocation>
</comment>
<dbReference type="STRING" id="1156394.T0RJV9"/>
<organism evidence="7 8">
    <name type="scientific">Saprolegnia diclina (strain VS20)</name>
    <dbReference type="NCBI Taxonomy" id="1156394"/>
    <lineage>
        <taxon>Eukaryota</taxon>
        <taxon>Sar</taxon>
        <taxon>Stramenopiles</taxon>
        <taxon>Oomycota</taxon>
        <taxon>Saprolegniomycetes</taxon>
        <taxon>Saprolegniales</taxon>
        <taxon>Saprolegniaceae</taxon>
        <taxon>Saprolegnia</taxon>
    </lineage>
</organism>
<feature type="transmembrane region" description="Helical" evidence="5">
    <location>
        <begin position="137"/>
        <end position="159"/>
    </location>
</feature>
<evidence type="ECO:0000256" key="4">
    <source>
        <dbReference type="ARBA" id="ARBA00023136"/>
    </source>
</evidence>
<feature type="transmembrane region" description="Helical" evidence="5">
    <location>
        <begin position="388"/>
        <end position="414"/>
    </location>
</feature>
<dbReference type="SUPFAM" id="SSF103473">
    <property type="entry name" value="MFS general substrate transporter"/>
    <property type="match status" value="1"/>
</dbReference>
<dbReference type="Pfam" id="PF07690">
    <property type="entry name" value="MFS_1"/>
    <property type="match status" value="1"/>
</dbReference>
<dbReference type="InParanoid" id="T0RJV9"/>
<feature type="transmembrane region" description="Helical" evidence="5">
    <location>
        <begin position="82"/>
        <end position="100"/>
    </location>
</feature>